<dbReference type="NCBIfam" id="NF006367">
    <property type="entry name" value="PRK08591.1"/>
    <property type="match status" value="1"/>
</dbReference>
<keyword evidence="9" id="KW-0614">Plasmid</keyword>
<evidence type="ECO:0000256" key="4">
    <source>
        <dbReference type="ARBA" id="ARBA00022840"/>
    </source>
</evidence>
<evidence type="ECO:0000259" key="8">
    <source>
        <dbReference type="PROSITE" id="PS50979"/>
    </source>
</evidence>
<dbReference type="InterPro" id="IPR011054">
    <property type="entry name" value="Rudment_hybrid_motif"/>
</dbReference>
<name>Q0RVU8_RHOJR</name>
<organism evidence="9 10">
    <name type="scientific">Rhodococcus jostii (strain RHA1)</name>
    <dbReference type="NCBI Taxonomy" id="101510"/>
    <lineage>
        <taxon>Bacteria</taxon>
        <taxon>Bacillati</taxon>
        <taxon>Actinomycetota</taxon>
        <taxon>Actinomycetes</taxon>
        <taxon>Mycobacteriales</taxon>
        <taxon>Nocardiaceae</taxon>
        <taxon>Rhodococcus</taxon>
    </lineage>
</organism>
<gene>
    <name evidence="9" type="primary">accC2</name>
    <name evidence="9" type="ordered locus">RHA1_ro10399</name>
</gene>
<dbReference type="FunFam" id="3.30.1490.20:FF:000018">
    <property type="entry name" value="Biotin carboxylase"/>
    <property type="match status" value="1"/>
</dbReference>
<dbReference type="Gene3D" id="3.30.470.20">
    <property type="entry name" value="ATP-grasp fold, B domain"/>
    <property type="match status" value="1"/>
</dbReference>
<dbReference type="PROSITE" id="PS00866">
    <property type="entry name" value="CPSASE_1"/>
    <property type="match status" value="1"/>
</dbReference>
<dbReference type="Pfam" id="PF02786">
    <property type="entry name" value="CPSase_L_D2"/>
    <property type="match status" value="1"/>
</dbReference>
<dbReference type="InterPro" id="IPR011764">
    <property type="entry name" value="Biotin_carboxylation_dom"/>
</dbReference>
<evidence type="ECO:0000256" key="1">
    <source>
        <dbReference type="ARBA" id="ARBA00013263"/>
    </source>
</evidence>
<dbReference type="AlphaFoldDB" id="Q0RVU8"/>
<dbReference type="InterPro" id="IPR050856">
    <property type="entry name" value="Biotin_carboxylase_complex"/>
</dbReference>
<evidence type="ECO:0000256" key="6">
    <source>
        <dbReference type="PROSITE-ProRule" id="PRU00409"/>
    </source>
</evidence>
<dbReference type="Pfam" id="PF02785">
    <property type="entry name" value="Biotin_carb_C"/>
    <property type="match status" value="1"/>
</dbReference>
<dbReference type="InterPro" id="IPR011761">
    <property type="entry name" value="ATP-grasp"/>
</dbReference>
<feature type="domain" description="Biotin carboxylation" evidence="8">
    <location>
        <begin position="1"/>
        <end position="445"/>
    </location>
</feature>
<feature type="domain" description="ATP-grasp" evidence="7">
    <location>
        <begin position="119"/>
        <end position="316"/>
    </location>
</feature>
<accession>Q0RVU8</accession>
<dbReference type="EC" id="6.3.4.14" evidence="1"/>
<evidence type="ECO:0000313" key="10">
    <source>
        <dbReference type="Proteomes" id="UP000008710"/>
    </source>
</evidence>
<reference evidence="10" key="1">
    <citation type="journal article" date="2006" name="Proc. Natl. Acad. Sci. U.S.A.">
        <title>The complete genome of Rhodococcus sp. RHA1 provides insights into a catabolic powerhouse.</title>
        <authorList>
            <person name="McLeod M.P."/>
            <person name="Warren R.L."/>
            <person name="Hsiao W.W.L."/>
            <person name="Araki N."/>
            <person name="Myhre M."/>
            <person name="Fernandes C."/>
            <person name="Miyazawa D."/>
            <person name="Wong W."/>
            <person name="Lillquist A.L."/>
            <person name="Wang D."/>
            <person name="Dosanjh M."/>
            <person name="Hara H."/>
            <person name="Petrescu A."/>
            <person name="Morin R.D."/>
            <person name="Yang G."/>
            <person name="Stott J.M."/>
            <person name="Schein J.E."/>
            <person name="Shin H."/>
            <person name="Smailus D."/>
            <person name="Siddiqui A.S."/>
            <person name="Marra M.A."/>
            <person name="Jones S.J.M."/>
            <person name="Holt R."/>
            <person name="Brinkman F.S.L."/>
            <person name="Miyauchi K."/>
            <person name="Fukuda M."/>
            <person name="Davies J.E."/>
            <person name="Mohn W.W."/>
            <person name="Eltis L.D."/>
        </authorList>
    </citation>
    <scope>NUCLEOTIDE SEQUENCE [LARGE SCALE GENOMIC DNA]</scope>
    <source>
        <strain evidence="10">RHA1</strain>
    </source>
</reference>
<dbReference type="InterPro" id="IPR005479">
    <property type="entry name" value="CPAse_ATP-bd"/>
</dbReference>
<dbReference type="OrthoDB" id="9760256at2"/>
<dbReference type="InterPro" id="IPR005481">
    <property type="entry name" value="BC-like_N"/>
</dbReference>
<dbReference type="PROSITE" id="PS00867">
    <property type="entry name" value="CPSASE_2"/>
    <property type="match status" value="1"/>
</dbReference>
<dbReference type="GO" id="GO:0046872">
    <property type="term" value="F:metal ion binding"/>
    <property type="evidence" value="ECO:0007669"/>
    <property type="project" value="InterPro"/>
</dbReference>
<dbReference type="InterPro" id="IPR005482">
    <property type="entry name" value="Biotin_COase_C"/>
</dbReference>
<protein>
    <recommendedName>
        <fullName evidence="1">biotin carboxylase</fullName>
        <ecNumber evidence="1">6.3.4.14</ecNumber>
    </recommendedName>
</protein>
<dbReference type="HOGENOM" id="CLU_000395_3_2_11"/>
<dbReference type="SUPFAM" id="SSF52440">
    <property type="entry name" value="PreATP-grasp domain"/>
    <property type="match status" value="1"/>
</dbReference>
<dbReference type="KEGG" id="rha:RHA1_ro10399"/>
<dbReference type="PANTHER" id="PTHR18866">
    <property type="entry name" value="CARBOXYLASE:PYRUVATE/ACETYL-COA/PROPIONYL-COA CARBOXYLASE"/>
    <property type="match status" value="1"/>
</dbReference>
<dbReference type="Pfam" id="PF00289">
    <property type="entry name" value="Biotin_carb_N"/>
    <property type="match status" value="1"/>
</dbReference>
<dbReference type="RefSeq" id="WP_011600222.1">
    <property type="nucleotide sequence ID" value="NC_008270.1"/>
</dbReference>
<dbReference type="PATRIC" id="fig|101510.16.peg.8782"/>
<dbReference type="Proteomes" id="UP000008710">
    <property type="component" value="Plasmid pRHL2"/>
</dbReference>
<dbReference type="InterPro" id="IPR016185">
    <property type="entry name" value="PreATP-grasp_dom_sf"/>
</dbReference>
<sequence length="445" mass="48101">MKRLFIANRGEIAIRIMRAARELGIETILAVSEADRTGHPATFSDEDICVGPSPATKSYLSRDAMLNAAVSSGADAVHPGYGFLSEDASFARAVVDAGLIWVGPCPESIELMGNKAAARGAARSAGVPIMDGSDGSIADLESLQAAAERIGYPLMIKASAGGGGRGIRIVHRAADLESEFKIAAAEASAAFGDSSVYLERYIERARHVEVQILADGSRAIHLFDRDCSMQRRQQKVLEEAPAPDIPSHLREQMLSSAVRLAEACQYRGAGTVEYLYDADRGEICFIEMNTRLQVEHPVTEMITGIDLVREQLKIADGAPLAYQQEDILVHGHSIEARLCAENSDMNFMPSPGLVESVTWPTGPGVRIDSGVTAGSTVSPYYDSMLAKLIVWDSDRPAAIARLKRAIDELEVNGLITTKPFLRQLAESSEFCSVSHHTKFIEQSVL</sequence>
<keyword evidence="3 6" id="KW-0547">Nucleotide-binding</keyword>
<geneLocation type="plasmid" evidence="9 10">
    <name>pRHL2</name>
</geneLocation>
<evidence type="ECO:0000256" key="2">
    <source>
        <dbReference type="ARBA" id="ARBA00022598"/>
    </source>
</evidence>
<dbReference type="SUPFAM" id="SSF56059">
    <property type="entry name" value="Glutathione synthetase ATP-binding domain-like"/>
    <property type="match status" value="1"/>
</dbReference>
<evidence type="ECO:0000256" key="5">
    <source>
        <dbReference type="ARBA" id="ARBA00023267"/>
    </source>
</evidence>
<keyword evidence="5" id="KW-0092">Biotin</keyword>
<dbReference type="GO" id="GO:0004075">
    <property type="term" value="F:biotin carboxylase activity"/>
    <property type="evidence" value="ECO:0007669"/>
    <property type="project" value="UniProtKB-EC"/>
</dbReference>
<evidence type="ECO:0000256" key="3">
    <source>
        <dbReference type="ARBA" id="ARBA00022741"/>
    </source>
</evidence>
<dbReference type="SMART" id="SM00878">
    <property type="entry name" value="Biotin_carb_C"/>
    <property type="match status" value="1"/>
</dbReference>
<dbReference type="PANTHER" id="PTHR18866:SF33">
    <property type="entry name" value="METHYLCROTONOYL-COA CARBOXYLASE SUBUNIT ALPHA, MITOCHONDRIAL-RELATED"/>
    <property type="match status" value="1"/>
</dbReference>
<dbReference type="EMBL" id="CP000433">
    <property type="protein sequence ID" value="ABH00588.1"/>
    <property type="molecule type" value="Genomic_DNA"/>
</dbReference>
<dbReference type="GO" id="GO:0005524">
    <property type="term" value="F:ATP binding"/>
    <property type="evidence" value="ECO:0007669"/>
    <property type="project" value="UniProtKB-UniRule"/>
</dbReference>
<evidence type="ECO:0000259" key="7">
    <source>
        <dbReference type="PROSITE" id="PS50975"/>
    </source>
</evidence>
<keyword evidence="2 9" id="KW-0436">Ligase</keyword>
<proteinExistence type="predicted"/>
<dbReference type="PROSITE" id="PS50975">
    <property type="entry name" value="ATP_GRASP"/>
    <property type="match status" value="1"/>
</dbReference>
<evidence type="ECO:0000313" key="9">
    <source>
        <dbReference type="EMBL" id="ABH00588.1"/>
    </source>
</evidence>
<dbReference type="SUPFAM" id="SSF51246">
    <property type="entry name" value="Rudiment single hybrid motif"/>
    <property type="match status" value="1"/>
</dbReference>
<keyword evidence="4 6" id="KW-0067">ATP-binding</keyword>
<dbReference type="PROSITE" id="PS50979">
    <property type="entry name" value="BC"/>
    <property type="match status" value="1"/>
</dbReference>